<evidence type="ECO:0000313" key="8">
    <source>
        <dbReference type="EMBL" id="ACH38757.1"/>
    </source>
</evidence>
<dbReference type="RefSeq" id="WP_012530174.1">
    <property type="nucleotide sequence ID" value="NC_011146.1"/>
</dbReference>
<dbReference type="InterPro" id="IPR006118">
    <property type="entry name" value="Recombinase_CS"/>
</dbReference>
<gene>
    <name evidence="8" type="ordered locus">Gbem_1741</name>
</gene>
<dbReference type="eggNOG" id="COG1961">
    <property type="taxonomic scope" value="Bacteria"/>
</dbReference>
<evidence type="ECO:0000256" key="2">
    <source>
        <dbReference type="ARBA" id="ARBA00023125"/>
    </source>
</evidence>
<evidence type="ECO:0000256" key="3">
    <source>
        <dbReference type="ARBA" id="ARBA00023172"/>
    </source>
</evidence>
<dbReference type="GO" id="GO:0000150">
    <property type="term" value="F:DNA strand exchange activity"/>
    <property type="evidence" value="ECO:0007669"/>
    <property type="project" value="InterPro"/>
</dbReference>
<feature type="active site" description="O-(5'-phospho-DNA)-serine intermediate" evidence="4 5">
    <location>
        <position position="13"/>
    </location>
</feature>
<dbReference type="InterPro" id="IPR050639">
    <property type="entry name" value="SSR_resolvase"/>
</dbReference>
<keyword evidence="3" id="KW-0233">DNA recombination</keyword>
<evidence type="ECO:0000259" key="7">
    <source>
        <dbReference type="PROSITE" id="PS51736"/>
    </source>
</evidence>
<dbReference type="HOGENOM" id="CLU_010686_0_1_7"/>
<protein>
    <submittedName>
        <fullName evidence="8">Resolvase-like serine recombinase</fullName>
    </submittedName>
</protein>
<keyword evidence="9" id="KW-1185">Reference proteome</keyword>
<dbReference type="PANTHER" id="PTHR30461:SF2">
    <property type="entry name" value="SERINE RECOMBINASE PINE-RELATED"/>
    <property type="match status" value="1"/>
</dbReference>
<evidence type="ECO:0000256" key="5">
    <source>
        <dbReference type="PROSITE-ProRule" id="PRU10137"/>
    </source>
</evidence>
<dbReference type="SMART" id="SM00857">
    <property type="entry name" value="Resolvase"/>
    <property type="match status" value="1"/>
</dbReference>
<dbReference type="GO" id="GO:0003677">
    <property type="term" value="F:DNA binding"/>
    <property type="evidence" value="ECO:0007669"/>
    <property type="project" value="UniProtKB-KW"/>
</dbReference>
<dbReference type="KEGG" id="gbm:Gbem_1741"/>
<dbReference type="PROSITE" id="PS00397">
    <property type="entry name" value="RECOMBINASES_1"/>
    <property type="match status" value="1"/>
</dbReference>
<dbReference type="OrthoDB" id="9797501at2"/>
<reference evidence="8 9" key="2">
    <citation type="journal article" date="2010" name="BMC Genomics">
        <title>The genome of Geobacter bemidjiensis, exemplar for the subsurface clade of Geobacter species that predominate in Fe(III)-reducing subsurface environments.</title>
        <authorList>
            <person name="Aklujkar M."/>
            <person name="Young N.D."/>
            <person name="Holmes D."/>
            <person name="Chavan M."/>
            <person name="Risso C."/>
            <person name="Kiss H.E."/>
            <person name="Han C.S."/>
            <person name="Land M.L."/>
            <person name="Lovley D.R."/>
        </authorList>
    </citation>
    <scope>NUCLEOTIDE SEQUENCE [LARGE SCALE GENOMIC DNA]</scope>
    <source>
        <strain evidence="9">ATCC BAA-1014 / DSM 16622 / JCM 12645 / Bem</strain>
    </source>
</reference>
<evidence type="ECO:0000256" key="1">
    <source>
        <dbReference type="ARBA" id="ARBA00022908"/>
    </source>
</evidence>
<dbReference type="CDD" id="cd00338">
    <property type="entry name" value="Ser_Recombinase"/>
    <property type="match status" value="1"/>
</dbReference>
<dbReference type="GO" id="GO:0015074">
    <property type="term" value="P:DNA integration"/>
    <property type="evidence" value="ECO:0007669"/>
    <property type="project" value="UniProtKB-KW"/>
</dbReference>
<dbReference type="InterPro" id="IPR036162">
    <property type="entry name" value="Resolvase-like_N_sf"/>
</dbReference>
<evidence type="ECO:0000313" key="9">
    <source>
        <dbReference type="Proteomes" id="UP000008825"/>
    </source>
</evidence>
<evidence type="ECO:0000256" key="4">
    <source>
        <dbReference type="PIRSR" id="PIRSR606118-50"/>
    </source>
</evidence>
<dbReference type="SUPFAM" id="SSF53041">
    <property type="entry name" value="Resolvase-like"/>
    <property type="match status" value="1"/>
</dbReference>
<feature type="domain" description="Resolvase/invertase-type recombinase catalytic" evidence="7">
    <location>
        <begin position="5"/>
        <end position="141"/>
    </location>
</feature>
<dbReference type="Gene3D" id="3.40.50.1390">
    <property type="entry name" value="Resolvase, N-terminal catalytic domain"/>
    <property type="match status" value="1"/>
</dbReference>
<dbReference type="EMBL" id="CP001124">
    <property type="protein sequence ID" value="ACH38757.1"/>
    <property type="molecule type" value="Genomic_DNA"/>
</dbReference>
<dbReference type="PANTHER" id="PTHR30461">
    <property type="entry name" value="DNA-INVERTASE FROM LAMBDOID PROPHAGE"/>
    <property type="match status" value="1"/>
</dbReference>
<evidence type="ECO:0000256" key="6">
    <source>
        <dbReference type="SAM" id="MobiDB-lite"/>
    </source>
</evidence>
<dbReference type="InterPro" id="IPR006119">
    <property type="entry name" value="Resolv_N"/>
</dbReference>
<organism evidence="8 9">
    <name type="scientific">Citrifermentans bemidjiense (strain ATCC BAA-1014 / DSM 16622 / JCM 12645 / Bem)</name>
    <name type="common">Geobacter bemidjiensis</name>
    <dbReference type="NCBI Taxonomy" id="404380"/>
    <lineage>
        <taxon>Bacteria</taxon>
        <taxon>Pseudomonadati</taxon>
        <taxon>Thermodesulfobacteriota</taxon>
        <taxon>Desulfuromonadia</taxon>
        <taxon>Geobacterales</taxon>
        <taxon>Geobacteraceae</taxon>
        <taxon>Citrifermentans</taxon>
    </lineage>
</organism>
<dbReference type="STRING" id="404380.Gbem_1741"/>
<reference evidence="8 9" key="1">
    <citation type="submission" date="2008-07" db="EMBL/GenBank/DDBJ databases">
        <title>Complete sequence of Geobacter bemidjiensis BEM.</title>
        <authorList>
            <consortium name="US DOE Joint Genome Institute"/>
            <person name="Lucas S."/>
            <person name="Copeland A."/>
            <person name="Lapidus A."/>
            <person name="Glavina del Rio T."/>
            <person name="Dalin E."/>
            <person name="Tice H."/>
            <person name="Bruce D."/>
            <person name="Goodwin L."/>
            <person name="Pitluck S."/>
            <person name="Kiss H."/>
            <person name="Brettin T."/>
            <person name="Detter J.C."/>
            <person name="Han C."/>
            <person name="Kuske C.R."/>
            <person name="Schmutz J."/>
            <person name="Larimer F."/>
            <person name="Land M."/>
            <person name="Hauser L."/>
            <person name="Kyrpides N."/>
            <person name="Lykidis A."/>
            <person name="Lovley D."/>
            <person name="Richardson P."/>
        </authorList>
    </citation>
    <scope>NUCLEOTIDE SEQUENCE [LARGE SCALE GENOMIC DNA]</scope>
    <source>
        <strain evidence="9">ATCC BAA-1014 / DSM 16622 / JCM 12645 / Bem</strain>
    </source>
</reference>
<keyword evidence="2" id="KW-0238">DNA-binding</keyword>
<dbReference type="Proteomes" id="UP000008825">
    <property type="component" value="Chromosome"/>
</dbReference>
<proteinExistence type="predicted"/>
<accession>B5EA51</accession>
<sequence length="228" mass="24664">MATGKLISYLRVSTDKQGKAGLGIEAQRASITSYLNGGTWELLQEYVEVESGKTSDRPQLQEALKACKRTGAALVIAKLDRLSRDPDFLGTLMKSDIEFIACDMPDANKFMVRIMAALAEKEREMISERTKAALKAAKTRGVKLGKPENATPEGRAKGIAQSLEKRQEKASRFTAEVLPLILEHKAQGQSLRGIADVLNCSSVLTASGKSGAWTASAVKVILDRSTLP</sequence>
<feature type="region of interest" description="Disordered" evidence="6">
    <location>
        <begin position="137"/>
        <end position="156"/>
    </location>
</feature>
<name>B5EA51_CITBB</name>
<dbReference type="PROSITE" id="PS51736">
    <property type="entry name" value="RECOMBINASES_3"/>
    <property type="match status" value="1"/>
</dbReference>
<dbReference type="AlphaFoldDB" id="B5EA51"/>
<keyword evidence="1" id="KW-0229">DNA integration</keyword>
<dbReference type="Pfam" id="PF00239">
    <property type="entry name" value="Resolvase"/>
    <property type="match status" value="1"/>
</dbReference>